<gene>
    <name evidence="4" type="ORF">BDV35DRAFT_405191</name>
</gene>
<evidence type="ECO:0000313" key="4">
    <source>
        <dbReference type="EMBL" id="KAB8246178.1"/>
    </source>
</evidence>
<evidence type="ECO:0000256" key="2">
    <source>
        <dbReference type="ARBA" id="ARBA00038157"/>
    </source>
</evidence>
<organism evidence="4">
    <name type="scientific">Aspergillus flavus</name>
    <dbReference type="NCBI Taxonomy" id="5059"/>
    <lineage>
        <taxon>Eukaryota</taxon>
        <taxon>Fungi</taxon>
        <taxon>Dikarya</taxon>
        <taxon>Ascomycota</taxon>
        <taxon>Pezizomycotina</taxon>
        <taxon>Eurotiomycetes</taxon>
        <taxon>Eurotiomycetidae</taxon>
        <taxon>Eurotiales</taxon>
        <taxon>Aspergillaceae</taxon>
        <taxon>Aspergillus</taxon>
        <taxon>Aspergillus subgen. Circumdati</taxon>
    </lineage>
</organism>
<protein>
    <submittedName>
        <fullName evidence="4">NADP-dependent oxidoreductase domain-containing protein</fullName>
    </submittedName>
</protein>
<keyword evidence="1" id="KW-0560">Oxidoreductase</keyword>
<dbReference type="PANTHER" id="PTHR43364:SF4">
    <property type="entry name" value="NAD(P)-LINKED OXIDOREDUCTASE SUPERFAMILY PROTEIN"/>
    <property type="match status" value="1"/>
</dbReference>
<sequence length="324" mass="35780">MTSESSGVKLIFGGASFLDERNSPLDQVEDILQVVQHGGIISIDTASIYGSSEELLGKANASSCFSIDTKYPGGMCPDVSSKEAVISSAEESLRKLRTTQVDVYYLHAPDRRSPLKEVLSGIDALYKAGKFKRFGLSNFLANEVNEVIRIARENNYVLPTVYQGNYSAIARRAETELFPVIRENRLAFYAYSPIAGGFLTKTVDQIIQGKGRWDPSSALGGLYHMMYNKDSMLQGLRLWEEISKQSRIPKAELAYRWVVYHSMLNGINGDGVIVGSRNAEQLKETLTGLAKGPLLPEVVQRIEQVWEIVEGVAPLDNFNTSSAV</sequence>
<dbReference type="OrthoDB" id="48988at2759"/>
<comment type="similarity">
    <text evidence="2">Belongs to the aldo/keto reductase family. Aldo/keto reductase 2 subfamily.</text>
</comment>
<proteinExistence type="inferred from homology"/>
<dbReference type="PANTHER" id="PTHR43364">
    <property type="entry name" value="NADH-SPECIFIC METHYLGLYOXAL REDUCTASE-RELATED"/>
    <property type="match status" value="1"/>
</dbReference>
<dbReference type="Proteomes" id="UP000325434">
    <property type="component" value="Unassembled WGS sequence"/>
</dbReference>
<dbReference type="Gene3D" id="3.20.20.100">
    <property type="entry name" value="NADP-dependent oxidoreductase domain"/>
    <property type="match status" value="1"/>
</dbReference>
<name>A0A5N6GW69_ASPFL</name>
<dbReference type="Pfam" id="PF00248">
    <property type="entry name" value="Aldo_ket_red"/>
    <property type="match status" value="1"/>
</dbReference>
<evidence type="ECO:0000259" key="3">
    <source>
        <dbReference type="Pfam" id="PF00248"/>
    </source>
</evidence>
<dbReference type="EMBL" id="ML734602">
    <property type="protein sequence ID" value="KAB8246178.1"/>
    <property type="molecule type" value="Genomic_DNA"/>
</dbReference>
<dbReference type="InterPro" id="IPR020471">
    <property type="entry name" value="AKR"/>
</dbReference>
<dbReference type="InterPro" id="IPR050523">
    <property type="entry name" value="AKR_Detox_Biosynth"/>
</dbReference>
<dbReference type="InterPro" id="IPR023210">
    <property type="entry name" value="NADP_OxRdtase_dom"/>
</dbReference>
<feature type="domain" description="NADP-dependent oxidoreductase" evidence="3">
    <location>
        <begin position="9"/>
        <end position="307"/>
    </location>
</feature>
<reference evidence="4" key="1">
    <citation type="submission" date="2019-04" db="EMBL/GenBank/DDBJ databases">
        <title>Friends and foes A comparative genomics study of 23 Aspergillus species from section Flavi.</title>
        <authorList>
            <consortium name="DOE Joint Genome Institute"/>
            <person name="Kjaerbolling I."/>
            <person name="Vesth T."/>
            <person name="Frisvad J.C."/>
            <person name="Nybo J.L."/>
            <person name="Theobald S."/>
            <person name="Kildgaard S."/>
            <person name="Isbrandt T."/>
            <person name="Kuo A."/>
            <person name="Sato A."/>
            <person name="Lyhne E.K."/>
            <person name="Kogle M.E."/>
            <person name="Wiebenga A."/>
            <person name="Kun R.S."/>
            <person name="Lubbers R.J."/>
            <person name="Makela M.R."/>
            <person name="Barry K."/>
            <person name="Chovatia M."/>
            <person name="Clum A."/>
            <person name="Daum C."/>
            <person name="Haridas S."/>
            <person name="He G."/>
            <person name="LaButti K."/>
            <person name="Lipzen A."/>
            <person name="Mondo S."/>
            <person name="Riley R."/>
            <person name="Salamov A."/>
            <person name="Simmons B.A."/>
            <person name="Magnuson J.K."/>
            <person name="Henrissat B."/>
            <person name="Mortensen U.H."/>
            <person name="Larsen T.O."/>
            <person name="Devries R.P."/>
            <person name="Grigoriev I.V."/>
            <person name="Machida M."/>
            <person name="Baker S.E."/>
            <person name="Andersen M.R."/>
        </authorList>
    </citation>
    <scope>NUCLEOTIDE SEQUENCE [LARGE SCALE GENOMIC DNA]</scope>
    <source>
        <strain evidence="4">CBS 121.62</strain>
    </source>
</reference>
<evidence type="ECO:0000256" key="1">
    <source>
        <dbReference type="ARBA" id="ARBA00023002"/>
    </source>
</evidence>
<dbReference type="PRINTS" id="PR00069">
    <property type="entry name" value="ALDKETRDTASE"/>
</dbReference>
<dbReference type="VEuPathDB" id="FungiDB:AFLA_013268"/>
<dbReference type="GO" id="GO:0016491">
    <property type="term" value="F:oxidoreductase activity"/>
    <property type="evidence" value="ECO:0007669"/>
    <property type="project" value="UniProtKB-KW"/>
</dbReference>
<accession>A0A5N6GW69</accession>
<dbReference type="VEuPathDB" id="FungiDB:F9C07_2287667"/>
<dbReference type="InterPro" id="IPR036812">
    <property type="entry name" value="NAD(P)_OxRdtase_dom_sf"/>
</dbReference>
<dbReference type="CDD" id="cd19075">
    <property type="entry name" value="AKR_AKR7A1-5"/>
    <property type="match status" value="1"/>
</dbReference>
<dbReference type="SUPFAM" id="SSF51430">
    <property type="entry name" value="NAD(P)-linked oxidoreductase"/>
    <property type="match status" value="1"/>
</dbReference>
<dbReference type="AlphaFoldDB" id="A0A5N6GW69"/>